<evidence type="ECO:0000313" key="8">
    <source>
        <dbReference type="Proteomes" id="UP001302494"/>
    </source>
</evidence>
<dbReference type="Proteomes" id="UP001302494">
    <property type="component" value="Chromosome"/>
</dbReference>
<gene>
    <name evidence="7" type="ORF">PQG83_11195</name>
</gene>
<name>A0AA96JU67_9BACT</name>
<keyword evidence="8" id="KW-1185">Reference proteome</keyword>
<evidence type="ECO:0000259" key="6">
    <source>
        <dbReference type="SMART" id="SM00887"/>
    </source>
</evidence>
<evidence type="ECO:0000256" key="1">
    <source>
        <dbReference type="ARBA" id="ARBA00022448"/>
    </source>
</evidence>
<dbReference type="AlphaFoldDB" id="A0AA96JU67"/>
<keyword evidence="1" id="KW-0813">Transport</keyword>
<keyword evidence="2" id="KW-0349">Heme</keyword>
<keyword evidence="4" id="KW-0249">Electron transport</keyword>
<dbReference type="Pfam" id="PF09459">
    <property type="entry name" value="EB_dh"/>
    <property type="match status" value="1"/>
</dbReference>
<proteinExistence type="predicted"/>
<dbReference type="InterPro" id="IPR019020">
    <property type="entry name" value="Cyt-c552/DMSO_Rdtase_haem-bd"/>
</dbReference>
<dbReference type="SMART" id="SM00887">
    <property type="entry name" value="EB_dh"/>
    <property type="match status" value="1"/>
</dbReference>
<dbReference type="GO" id="GO:0046872">
    <property type="term" value="F:metal ion binding"/>
    <property type="evidence" value="ECO:0007669"/>
    <property type="project" value="UniProtKB-KW"/>
</dbReference>
<evidence type="ECO:0000256" key="5">
    <source>
        <dbReference type="ARBA" id="ARBA00023004"/>
    </source>
</evidence>
<keyword evidence="3" id="KW-0479">Metal-binding</keyword>
<evidence type="ECO:0000313" key="7">
    <source>
        <dbReference type="EMBL" id="WNM60328.1"/>
    </source>
</evidence>
<organism evidence="7 8">
    <name type="scientific">Candidatus Nitrospira neomarina</name>
    <dbReference type="NCBI Taxonomy" id="3020899"/>
    <lineage>
        <taxon>Bacteria</taxon>
        <taxon>Pseudomonadati</taxon>
        <taxon>Nitrospirota</taxon>
        <taxon>Nitrospiria</taxon>
        <taxon>Nitrospirales</taxon>
        <taxon>Nitrospiraceae</taxon>
        <taxon>Nitrospira</taxon>
    </lineage>
</organism>
<evidence type="ECO:0000256" key="3">
    <source>
        <dbReference type="ARBA" id="ARBA00022723"/>
    </source>
</evidence>
<dbReference type="KEGG" id="nneo:PQG83_11195"/>
<evidence type="ECO:0000256" key="2">
    <source>
        <dbReference type="ARBA" id="ARBA00022617"/>
    </source>
</evidence>
<dbReference type="RefSeq" id="WP_312740931.1">
    <property type="nucleotide sequence ID" value="NZ_CP116968.1"/>
</dbReference>
<sequence length="318" mass="34308">MRLVQTRNKRLVFGVLLSVLVVCVGLTMGQIPLAVSQPVTIPVGKITGPIPMDAANPVWESVPGIVAPLSGQTITTPMHPNISVKTVMIKMATNGEEIGVWANWGDQTLNNTTIGPQDFRDQVAVQFPVQSAGAPPFQCMGQSGGTVNIWRWNAEWQKDLGAGVAGMWDVDNQYPSIAWDYYYEEPAGGVTYPDRIGRSLGPFNPGIWSGNIMSDPNLRLGSVEDLNANGFSTLTTQASQDVVGNGLWEPYGSLKGGCCSGPTWRVVMKRSLKTQDPNDVQFAAGSSFPVAFAVWDGSNVERNGMKGISTWFTAQMPN</sequence>
<reference evidence="7 8" key="1">
    <citation type="submission" date="2023-01" db="EMBL/GenBank/DDBJ databases">
        <title>Cultivation and genomic characterization of new, ubiquitous marine nitrite-oxidizing bacteria from the Nitrospirales.</title>
        <authorList>
            <person name="Mueller A.J."/>
            <person name="Daebeler A."/>
            <person name="Herbold C.W."/>
            <person name="Kirkegaard R.H."/>
            <person name="Daims H."/>
        </authorList>
    </citation>
    <scope>NUCLEOTIDE SEQUENCE [LARGE SCALE GENOMIC DNA]</scope>
    <source>
        <strain evidence="7 8">DK</strain>
    </source>
</reference>
<protein>
    <submittedName>
        <fullName evidence="7">Ethylbenzene dehydrogenase-related protein</fullName>
    </submittedName>
</protein>
<dbReference type="GO" id="GO:0020037">
    <property type="term" value="F:heme binding"/>
    <property type="evidence" value="ECO:0007669"/>
    <property type="project" value="InterPro"/>
</dbReference>
<keyword evidence="5" id="KW-0408">Iron</keyword>
<accession>A0AA96JU67</accession>
<evidence type="ECO:0000256" key="4">
    <source>
        <dbReference type="ARBA" id="ARBA00022982"/>
    </source>
</evidence>
<dbReference type="Gene3D" id="2.60.40.1190">
    <property type="match status" value="1"/>
</dbReference>
<dbReference type="EMBL" id="CP116968">
    <property type="protein sequence ID" value="WNM60328.1"/>
    <property type="molecule type" value="Genomic_DNA"/>
</dbReference>
<feature type="domain" description="Cytochrome c-552/DMSO reductase-like haem-binding" evidence="6">
    <location>
        <begin position="56"/>
        <end position="307"/>
    </location>
</feature>